<evidence type="ECO:0000313" key="4">
    <source>
        <dbReference type="Proteomes" id="UP000617145"/>
    </source>
</evidence>
<keyword evidence="2" id="KW-0378">Hydrolase</keyword>
<evidence type="ECO:0000256" key="1">
    <source>
        <dbReference type="ARBA" id="ARBA00005953"/>
    </source>
</evidence>
<dbReference type="InterPro" id="IPR050563">
    <property type="entry name" value="4-hydroxybenzoyl-CoA_TE"/>
</dbReference>
<comment type="similarity">
    <text evidence="1">Belongs to the 4-hydroxybenzoyl-CoA thioesterase family.</text>
</comment>
<name>A0A8J3EGJ3_9RHOB</name>
<comment type="caution">
    <text evidence="3">The sequence shown here is derived from an EMBL/GenBank/DDBJ whole genome shotgun (WGS) entry which is preliminary data.</text>
</comment>
<dbReference type="AlphaFoldDB" id="A0A8J3EGJ3"/>
<organism evidence="3 4">
    <name type="scientific">Salipiger pallidus</name>
    <dbReference type="NCBI Taxonomy" id="1775170"/>
    <lineage>
        <taxon>Bacteria</taxon>
        <taxon>Pseudomonadati</taxon>
        <taxon>Pseudomonadota</taxon>
        <taxon>Alphaproteobacteria</taxon>
        <taxon>Rhodobacterales</taxon>
        <taxon>Roseobacteraceae</taxon>
        <taxon>Salipiger</taxon>
    </lineage>
</organism>
<dbReference type="CDD" id="cd00586">
    <property type="entry name" value="4HBT"/>
    <property type="match status" value="1"/>
</dbReference>
<accession>A0A8J3EGJ3</accession>
<dbReference type="Pfam" id="PF13279">
    <property type="entry name" value="4HBT_2"/>
    <property type="match status" value="1"/>
</dbReference>
<reference evidence="3" key="1">
    <citation type="journal article" date="2014" name="Int. J. Syst. Evol. Microbiol.">
        <title>Complete genome sequence of Corynebacterium casei LMG S-19264T (=DSM 44701T), isolated from a smear-ripened cheese.</title>
        <authorList>
            <consortium name="US DOE Joint Genome Institute (JGI-PGF)"/>
            <person name="Walter F."/>
            <person name="Albersmeier A."/>
            <person name="Kalinowski J."/>
            <person name="Ruckert C."/>
        </authorList>
    </citation>
    <scope>NUCLEOTIDE SEQUENCE</scope>
    <source>
        <strain evidence="3">CGMCC 1.15762</strain>
    </source>
</reference>
<gene>
    <name evidence="3" type="ORF">GCM10011415_19660</name>
</gene>
<reference evidence="3" key="2">
    <citation type="submission" date="2020-09" db="EMBL/GenBank/DDBJ databases">
        <authorList>
            <person name="Sun Q."/>
            <person name="Zhou Y."/>
        </authorList>
    </citation>
    <scope>NUCLEOTIDE SEQUENCE</scope>
    <source>
        <strain evidence="3">CGMCC 1.15762</strain>
    </source>
</reference>
<dbReference type="Gene3D" id="3.10.129.10">
    <property type="entry name" value="Hotdog Thioesterase"/>
    <property type="match status" value="1"/>
</dbReference>
<dbReference type="PANTHER" id="PTHR31793:SF27">
    <property type="entry name" value="NOVEL THIOESTERASE SUPERFAMILY DOMAIN AND SAPOSIN A-TYPE DOMAIN CONTAINING PROTEIN (0610012H03RIK)"/>
    <property type="match status" value="1"/>
</dbReference>
<dbReference type="SUPFAM" id="SSF54637">
    <property type="entry name" value="Thioesterase/thiol ester dehydrase-isomerase"/>
    <property type="match status" value="1"/>
</dbReference>
<dbReference type="Proteomes" id="UP000617145">
    <property type="component" value="Unassembled WGS sequence"/>
</dbReference>
<dbReference type="RefSeq" id="WP_188790044.1">
    <property type="nucleotide sequence ID" value="NZ_BMJV01000003.1"/>
</dbReference>
<proteinExistence type="inferred from homology"/>
<dbReference type="PANTHER" id="PTHR31793">
    <property type="entry name" value="4-HYDROXYBENZOYL-COA THIOESTERASE FAMILY MEMBER"/>
    <property type="match status" value="1"/>
</dbReference>
<protein>
    <submittedName>
        <fullName evidence="3">Thioesterase</fullName>
    </submittedName>
</protein>
<evidence type="ECO:0000256" key="2">
    <source>
        <dbReference type="ARBA" id="ARBA00022801"/>
    </source>
</evidence>
<dbReference type="EMBL" id="BMJV01000003">
    <property type="protein sequence ID" value="GGG71782.1"/>
    <property type="molecule type" value="Genomic_DNA"/>
</dbReference>
<dbReference type="InterPro" id="IPR029069">
    <property type="entry name" value="HotDog_dom_sf"/>
</dbReference>
<sequence length="143" mass="16104">MSRKPPATRADYRVFYPVQTRWMDNDVYGHINNVTYLAYFDTVVALWQIDNGIPVAQDAGIRFLVVESGATYHAEARFPEKLEAGIRVGHLGTSSMRFEVGIFREGQDSACVEGFFTHVAVNDETRPTPLPAEVRARIEDILV</sequence>
<dbReference type="GO" id="GO:0047617">
    <property type="term" value="F:fatty acyl-CoA hydrolase activity"/>
    <property type="evidence" value="ECO:0007669"/>
    <property type="project" value="TreeGrafter"/>
</dbReference>
<evidence type="ECO:0000313" key="3">
    <source>
        <dbReference type="EMBL" id="GGG71782.1"/>
    </source>
</evidence>
<keyword evidence="4" id="KW-1185">Reference proteome</keyword>